<dbReference type="EMBL" id="BOVK01000006">
    <property type="protein sequence ID" value="GIQ67634.1"/>
    <property type="molecule type" value="Genomic_DNA"/>
</dbReference>
<dbReference type="RefSeq" id="WP_213410256.1">
    <property type="nucleotide sequence ID" value="NZ_BOVK01000006.1"/>
</dbReference>
<sequence length="162" mass="18481">MYRNDDDGRSRTNEGPWPRGGLNVEEMVQHAMNTAMKAVKQAGLAAFPNEWFPASARQSARSEDAASALAPLHAEIQESESFILIKLRFPANAHPRQYRFFVATRSLTCTGKQQEQPQTIRLPAYADKRTAKAVYKKHVLFIRVRKMKVDDTAHEIYVRYSD</sequence>
<dbReference type="Proteomes" id="UP000677918">
    <property type="component" value="Unassembled WGS sequence"/>
</dbReference>
<reference evidence="2" key="1">
    <citation type="submission" date="2021-04" db="EMBL/GenBank/DDBJ databases">
        <title>Draft genome sequence of Xylanibacillus composti strain K13.</title>
        <authorList>
            <person name="Uke A."/>
            <person name="Chhe C."/>
            <person name="Baramee S."/>
            <person name="Kosugi A."/>
        </authorList>
    </citation>
    <scope>NUCLEOTIDE SEQUENCE</scope>
    <source>
        <strain evidence="2">K13</strain>
    </source>
</reference>
<feature type="compositionally biased region" description="Basic and acidic residues" evidence="1">
    <location>
        <begin position="1"/>
        <end position="12"/>
    </location>
</feature>
<proteinExistence type="predicted"/>
<protein>
    <submittedName>
        <fullName evidence="2">Uncharacterized protein</fullName>
    </submittedName>
</protein>
<feature type="region of interest" description="Disordered" evidence="1">
    <location>
        <begin position="1"/>
        <end position="21"/>
    </location>
</feature>
<gene>
    <name evidence="2" type="ORF">XYCOK13_04580</name>
</gene>
<organism evidence="2 3">
    <name type="scientific">Xylanibacillus composti</name>
    <dbReference type="NCBI Taxonomy" id="1572762"/>
    <lineage>
        <taxon>Bacteria</taxon>
        <taxon>Bacillati</taxon>
        <taxon>Bacillota</taxon>
        <taxon>Bacilli</taxon>
        <taxon>Bacillales</taxon>
        <taxon>Paenibacillaceae</taxon>
        <taxon>Xylanibacillus</taxon>
    </lineage>
</organism>
<evidence type="ECO:0000313" key="2">
    <source>
        <dbReference type="EMBL" id="GIQ67634.1"/>
    </source>
</evidence>
<accession>A0A8J4GYS6</accession>
<name>A0A8J4GYS6_9BACL</name>
<evidence type="ECO:0000256" key="1">
    <source>
        <dbReference type="SAM" id="MobiDB-lite"/>
    </source>
</evidence>
<keyword evidence="3" id="KW-1185">Reference proteome</keyword>
<dbReference type="AlphaFoldDB" id="A0A8J4GYS6"/>
<evidence type="ECO:0000313" key="3">
    <source>
        <dbReference type="Proteomes" id="UP000677918"/>
    </source>
</evidence>
<comment type="caution">
    <text evidence="2">The sequence shown here is derived from an EMBL/GenBank/DDBJ whole genome shotgun (WGS) entry which is preliminary data.</text>
</comment>